<feature type="region of interest" description="Disordered" evidence="1">
    <location>
        <begin position="201"/>
        <end position="236"/>
    </location>
</feature>
<organism evidence="2 3">
    <name type="scientific">Plasmodium fragile</name>
    <dbReference type="NCBI Taxonomy" id="5857"/>
    <lineage>
        <taxon>Eukaryota</taxon>
        <taxon>Sar</taxon>
        <taxon>Alveolata</taxon>
        <taxon>Apicomplexa</taxon>
        <taxon>Aconoidasida</taxon>
        <taxon>Haemosporida</taxon>
        <taxon>Plasmodiidae</taxon>
        <taxon>Plasmodium</taxon>
        <taxon>Plasmodium (Plasmodium)</taxon>
    </lineage>
</organism>
<feature type="compositionally biased region" description="Basic residues" evidence="1">
    <location>
        <begin position="829"/>
        <end position="840"/>
    </location>
</feature>
<dbReference type="GeneID" id="24270388"/>
<dbReference type="VEuPathDB" id="PlasmoDB:AK88_05074"/>
<proteinExistence type="predicted"/>
<feature type="region of interest" description="Disordered" evidence="1">
    <location>
        <begin position="1101"/>
        <end position="1155"/>
    </location>
</feature>
<evidence type="ECO:0000313" key="2">
    <source>
        <dbReference type="EMBL" id="KJP85292.1"/>
    </source>
</evidence>
<evidence type="ECO:0000313" key="3">
    <source>
        <dbReference type="Proteomes" id="UP000054561"/>
    </source>
</evidence>
<name>A0A0D9QER0_PLAFR</name>
<feature type="compositionally biased region" description="Basic and acidic residues" evidence="1">
    <location>
        <begin position="9"/>
        <end position="27"/>
    </location>
</feature>
<feature type="compositionally biased region" description="Basic and acidic residues" evidence="1">
    <location>
        <begin position="264"/>
        <end position="280"/>
    </location>
</feature>
<feature type="compositionally biased region" description="Basic and acidic residues" evidence="1">
    <location>
        <begin position="1124"/>
        <end position="1153"/>
    </location>
</feature>
<feature type="compositionally biased region" description="Basic and acidic residues" evidence="1">
    <location>
        <begin position="951"/>
        <end position="960"/>
    </location>
</feature>
<keyword evidence="3" id="KW-1185">Reference proteome</keyword>
<sequence>MNKTDEEENNPRGKRGEEEYENKEEKGSAIIYDDQPKENFSIPPCDNHKREGGSESTQKDLQLEASLGEPLHVVNMKCDDVHSIVKYLLSVEREEFKDKCPAQGGKCEGNYDDKCEDAREHAEEDGGRADAPAGTEYVTDPPNVSPQKSQTDHLDKYHIKYRSILNSMVDYICSHPSVNFLELNNNRTTRGSVLGRRRPIKSYNHCTRGGPSHPDDSTPKRIKRIKHTTTTTSDEASSKGCELSWKECSLNDCTCVSGLDPPKRRDDVSCSNDPKGEKSTGRGMGVPYHLAEVPYGEPQNVQKGWPNGTLPPSDISGRQFEREIVPSETTSDYVNDWWRTKCEWGYNSNSNDPANVTYEREKTKPRETHKTQMDNTHKVDTIKARIKTLHKEIFCSLNKLRGGKHRGCMVGGDNTKEENRRAGEDISTLTNKPDRNCICNHFNLVGHLPLYKNTPSDSKGGEVYVHAPCERKKSVIRSLNRIMRTLLPEGRKTILSCVSTDEDMYVWSHVRFADFNYSHGEVMQVGPSCLEPLPSGKTSNYYSSLLYTGKKKSRCKMGKVHDDMGNNDTVNDAANDAVDTIEQKEKIQFYFHIREFTRQQYKINMLGEYLKVKQLTEWSRYLGGDSCGGERGNYSSAHFIRREVHIKRFELLHRFYVQFLRRFYLEGDTSTEEATLVRLKWHMCGVDKCSSDNADQVNPDTSREVGLQPSASARTSITANTPMSTKDISEAREMRLIYRCAKRIRHFLRRVRMDELEKLPLRNMRKIVTSLCSMCDVRYGSFLSHELFRFVFKSAGRRKRVEKERQLDRTEREELPHQANHPRPIAQRRPVKIILKRNIKSGRDPQLEKHFKLDDGPERNGRNGEGMVKHRVEEEAREDSPNGPVVDHPTASTTAPPSEDPSHPNVLIEEVKKKNMIKKKTVQVETKKKTRDKCGRDVKGSDKGKKKRTRTEKTQNDEHVVKKRKRVKSPPGKYLPETDIKNEKGDKQRKGIKTSTYRSKYSRGTASPPSEEKTKRSRLGCKIGRKEASERCIYYVHLKGQLGVYLSPQMEVMYERRNLFFKGDEGKRQPLDMHFDQVFSRVFFSKILPTCVEDVCVRKVSTGSPQRGGDKDRRGGSGSMHSRGSGDRGSDHGRRFSAETSTEKRKNFRERTTSKVHKLKRDQVVTLFKILYQHFYKCFSKLNVCSLLGTYCSDRSVSDGEGSGSGETISQQGDPPREVGEVGEVDKADEAQNAYYYHTFLSSFPPLRDKKTVACAPQDFFKSLNKKFIRTVIYHVNKTLGDFSFIQKLFDENELMERVCTGKIVKTCWDCSDDEATFREEDRYYNVIKDHFVKVIVPFCEENSC</sequence>
<gene>
    <name evidence="2" type="ORF">AK88_05074</name>
</gene>
<dbReference type="RefSeq" id="XP_012338099.1">
    <property type="nucleotide sequence ID" value="XM_012482676.1"/>
</dbReference>
<feature type="compositionally biased region" description="Basic and acidic residues" evidence="1">
    <location>
        <begin position="46"/>
        <end position="59"/>
    </location>
</feature>
<dbReference type="Proteomes" id="UP000054561">
    <property type="component" value="Unassembled WGS sequence"/>
</dbReference>
<feature type="region of interest" description="Disordered" evidence="1">
    <location>
        <begin position="264"/>
        <end position="288"/>
    </location>
</feature>
<feature type="compositionally biased region" description="Basic and acidic residues" evidence="1">
    <location>
        <begin position="841"/>
        <end position="880"/>
    </location>
</feature>
<feature type="region of interest" description="Disordered" evidence="1">
    <location>
        <begin position="1"/>
        <end position="59"/>
    </location>
</feature>
<feature type="compositionally biased region" description="Basic and acidic residues" evidence="1">
    <location>
        <begin position="976"/>
        <end position="989"/>
    </location>
</feature>
<dbReference type="OrthoDB" id="387391at2759"/>
<feature type="region of interest" description="Disordered" evidence="1">
    <location>
        <begin position="799"/>
        <end position="1018"/>
    </location>
</feature>
<feature type="compositionally biased region" description="Basic and acidic residues" evidence="1">
    <location>
        <begin position="932"/>
        <end position="943"/>
    </location>
</feature>
<feature type="region of interest" description="Disordered" evidence="1">
    <location>
        <begin position="118"/>
        <end position="152"/>
    </location>
</feature>
<protein>
    <submittedName>
        <fullName evidence="2">Uncharacterized protein</fullName>
    </submittedName>
</protein>
<feature type="compositionally biased region" description="Basic and acidic residues" evidence="1">
    <location>
        <begin position="801"/>
        <end position="816"/>
    </location>
</feature>
<feature type="compositionally biased region" description="Basic and acidic residues" evidence="1">
    <location>
        <begin position="118"/>
        <end position="128"/>
    </location>
</feature>
<feature type="compositionally biased region" description="Polar residues" evidence="1">
    <location>
        <begin position="993"/>
        <end position="1008"/>
    </location>
</feature>
<accession>A0A0D9QER0</accession>
<feature type="region of interest" description="Disordered" evidence="1">
    <location>
        <begin position="1197"/>
        <end position="1220"/>
    </location>
</feature>
<reference evidence="2 3" key="1">
    <citation type="submission" date="2014-03" db="EMBL/GenBank/DDBJ databases">
        <title>The Genome Sequence of Plasmodium fragile nilgiri.</title>
        <authorList>
            <consortium name="The Broad Institute Genomics Platform"/>
            <consortium name="The Broad Institute Genome Sequencing Center for Infectious Disease"/>
            <person name="Neafsey D."/>
            <person name="Duraisingh M."/>
            <person name="Young S.K."/>
            <person name="Zeng Q."/>
            <person name="Gargeya S."/>
            <person name="Abouelleil A."/>
            <person name="Alvarado L."/>
            <person name="Chapman S.B."/>
            <person name="Gainer-Dewar J."/>
            <person name="Goldberg J."/>
            <person name="Griggs A."/>
            <person name="Gujja S."/>
            <person name="Hansen M."/>
            <person name="Howarth C."/>
            <person name="Imamovic A."/>
            <person name="Larimer J."/>
            <person name="Pearson M."/>
            <person name="Poon T.W."/>
            <person name="Priest M."/>
            <person name="Roberts A."/>
            <person name="Saif S."/>
            <person name="Shea T."/>
            <person name="Sykes S."/>
            <person name="Wortman J."/>
            <person name="Nusbaum C."/>
            <person name="Birren B."/>
        </authorList>
    </citation>
    <scope>NUCLEOTIDE SEQUENCE [LARGE SCALE GENOMIC DNA]</scope>
    <source>
        <strain evidence="3">nilgiri</strain>
    </source>
</reference>
<dbReference type="EMBL" id="KQ001735">
    <property type="protein sequence ID" value="KJP85292.1"/>
    <property type="molecule type" value="Genomic_DNA"/>
</dbReference>
<dbReference type="OMA" id="VIVPFCE"/>
<evidence type="ECO:0000256" key="1">
    <source>
        <dbReference type="SAM" id="MobiDB-lite"/>
    </source>
</evidence>